<evidence type="ECO:0000313" key="2">
    <source>
        <dbReference type="EMBL" id="MFC0047380.1"/>
    </source>
</evidence>
<reference evidence="2 3" key="1">
    <citation type="submission" date="2024-09" db="EMBL/GenBank/DDBJ databases">
        <authorList>
            <person name="Sun Q."/>
            <person name="Mori K."/>
        </authorList>
    </citation>
    <scope>NUCLEOTIDE SEQUENCE [LARGE SCALE GENOMIC DNA]</scope>
    <source>
        <strain evidence="2 3">KCTC 23315</strain>
    </source>
</reference>
<dbReference type="RefSeq" id="WP_377240619.1">
    <property type="nucleotide sequence ID" value="NZ_JBHLXP010000001.1"/>
</dbReference>
<dbReference type="PANTHER" id="PTHR34387:SF1">
    <property type="entry name" value="PERIPLASMIC IMMUNOGENIC PROTEIN"/>
    <property type="match status" value="1"/>
</dbReference>
<evidence type="ECO:0000256" key="1">
    <source>
        <dbReference type="SAM" id="SignalP"/>
    </source>
</evidence>
<evidence type="ECO:0000313" key="3">
    <source>
        <dbReference type="Proteomes" id="UP001589813"/>
    </source>
</evidence>
<gene>
    <name evidence="2" type="ORF">ACFFJP_03625</name>
</gene>
<dbReference type="InterPro" id="IPR007497">
    <property type="entry name" value="SIMPL/DUF541"/>
</dbReference>
<dbReference type="Gene3D" id="3.30.70.2970">
    <property type="entry name" value="Protein of unknown function (DUF541), domain 2"/>
    <property type="match status" value="1"/>
</dbReference>
<proteinExistence type="predicted"/>
<accession>A0ABV6BCZ8</accession>
<dbReference type="InterPro" id="IPR052022">
    <property type="entry name" value="26kDa_periplasmic_antigen"/>
</dbReference>
<organism evidence="2 3">
    <name type="scientific">Rheinheimera tilapiae</name>
    <dbReference type="NCBI Taxonomy" id="875043"/>
    <lineage>
        <taxon>Bacteria</taxon>
        <taxon>Pseudomonadati</taxon>
        <taxon>Pseudomonadota</taxon>
        <taxon>Gammaproteobacteria</taxon>
        <taxon>Chromatiales</taxon>
        <taxon>Chromatiaceae</taxon>
        <taxon>Rheinheimera</taxon>
    </lineage>
</organism>
<dbReference type="Gene3D" id="3.30.110.170">
    <property type="entry name" value="Protein of unknown function (DUF541), domain 1"/>
    <property type="match status" value="1"/>
</dbReference>
<dbReference type="EMBL" id="JBHLXP010000001">
    <property type="protein sequence ID" value="MFC0047380.1"/>
    <property type="molecule type" value="Genomic_DNA"/>
</dbReference>
<sequence length="241" mass="26193">MKFVLAVALALSSFVSLASPLPDFPFVAVTGQSSKQVAPDSVTVTFSITTFHQTAEVANAQLSQASTKVLAVLKANGVSDEQVTAYELEKSEKRKRDDNYNELEILGYDLNRRFEVRLSSLKQYPTLLAQLYAAEYVHNLNSVFDTSERDVVETALISAAAAQARKKAEQMAEGLGVKIHSVFAFNDSGSFSSFFATFGVSDSTLVNAEMSASRTGAAQQVLVPQFIEISKTVNVIYKITP</sequence>
<protein>
    <submittedName>
        <fullName evidence="2">SIMPL domain-containing protein</fullName>
    </submittedName>
</protein>
<name>A0ABV6BCZ8_9GAMM</name>
<feature type="signal peptide" evidence="1">
    <location>
        <begin position="1"/>
        <end position="18"/>
    </location>
</feature>
<feature type="chain" id="PRO_5045848118" evidence="1">
    <location>
        <begin position="19"/>
        <end position="241"/>
    </location>
</feature>
<dbReference type="Pfam" id="PF04402">
    <property type="entry name" value="SIMPL"/>
    <property type="match status" value="1"/>
</dbReference>
<keyword evidence="3" id="KW-1185">Reference proteome</keyword>
<keyword evidence="1" id="KW-0732">Signal</keyword>
<dbReference type="PANTHER" id="PTHR34387">
    <property type="entry name" value="SLR1258 PROTEIN"/>
    <property type="match status" value="1"/>
</dbReference>
<dbReference type="Proteomes" id="UP001589813">
    <property type="component" value="Unassembled WGS sequence"/>
</dbReference>
<comment type="caution">
    <text evidence="2">The sequence shown here is derived from an EMBL/GenBank/DDBJ whole genome shotgun (WGS) entry which is preliminary data.</text>
</comment>